<accession>A0A8C9J4Q9</accession>
<evidence type="ECO:0000313" key="2">
    <source>
        <dbReference type="Ensembl" id="ENSPTIP00000002779.1"/>
    </source>
</evidence>
<gene>
    <name evidence="2" type="primary">C2orf92</name>
</gene>
<reference evidence="2" key="2">
    <citation type="submission" date="2025-09" db="UniProtKB">
        <authorList>
            <consortium name="Ensembl"/>
        </authorList>
    </citation>
    <scope>IDENTIFICATION</scope>
</reference>
<protein>
    <submittedName>
        <fullName evidence="2">Chromosome 2 open reading frame 92</fullName>
    </submittedName>
</protein>
<dbReference type="AlphaFoldDB" id="A0A8C9J4Q9"/>
<organism evidence="2 3">
    <name type="scientific">Panthera tigris altaica</name>
    <name type="common">Siberian tiger</name>
    <dbReference type="NCBI Taxonomy" id="74533"/>
    <lineage>
        <taxon>Eukaryota</taxon>
        <taxon>Metazoa</taxon>
        <taxon>Chordata</taxon>
        <taxon>Craniata</taxon>
        <taxon>Vertebrata</taxon>
        <taxon>Euteleostomi</taxon>
        <taxon>Mammalia</taxon>
        <taxon>Eutheria</taxon>
        <taxon>Laurasiatheria</taxon>
        <taxon>Carnivora</taxon>
        <taxon>Feliformia</taxon>
        <taxon>Felidae</taxon>
        <taxon>Pantherinae</taxon>
        <taxon>Panthera</taxon>
    </lineage>
</organism>
<dbReference type="Proteomes" id="UP000675900">
    <property type="component" value="Unassembled WGS sequence"/>
</dbReference>
<evidence type="ECO:0000256" key="1">
    <source>
        <dbReference type="SAM" id="Phobius"/>
    </source>
</evidence>
<reference evidence="2" key="1">
    <citation type="submission" date="2025-08" db="UniProtKB">
        <authorList>
            <consortium name="Ensembl"/>
        </authorList>
    </citation>
    <scope>IDENTIFICATION</scope>
</reference>
<keyword evidence="1" id="KW-0472">Membrane</keyword>
<dbReference type="GeneTree" id="ENSGT00850000133613"/>
<keyword evidence="1" id="KW-1133">Transmembrane helix</keyword>
<name>A0A8C9J4Q9_PANTA</name>
<keyword evidence="3" id="KW-1185">Reference proteome</keyword>
<keyword evidence="1" id="KW-0812">Transmembrane</keyword>
<sequence length="234" mass="26741">LYEIQLQVFSKVPFDDTRTAGKSITKREVKESYPQKESLKNTEFVSSSNQEEHLAKLFDEILQQVFSNVPYEETRTAGKSVTKRDKRKGASVAGYSTEPRFLLGSMDRVSTNGHVSEKRNRKSFLFSRDINEQFSTEDNETLPEADVPCAQLLDFLQRNIIIAAASVAGILVVTVLLLLVLTACIRRKKPLYPPANMTYNIFILNGKTWWQKYQEKNPRKQKGKQKQLKSKSCV</sequence>
<proteinExistence type="predicted"/>
<feature type="transmembrane region" description="Helical" evidence="1">
    <location>
        <begin position="160"/>
        <end position="181"/>
    </location>
</feature>
<evidence type="ECO:0000313" key="3">
    <source>
        <dbReference type="Proteomes" id="UP000675900"/>
    </source>
</evidence>
<dbReference type="Ensembl" id="ENSPTIT00000006472.1">
    <property type="protein sequence ID" value="ENSPTIP00000002779.1"/>
    <property type="gene ID" value="ENSPTIG00000005687.1"/>
</dbReference>